<dbReference type="PANTHER" id="PTHR32125:SF4">
    <property type="entry name" value="2-C-METHYL-D-ERYTHRITOL 4-PHOSPHATE CYTIDYLYLTRANSFERASE, CHLOROPLASTIC"/>
    <property type="match status" value="1"/>
</dbReference>
<organism evidence="4 5">
    <name type="scientific">Nocardioides exalbidus</name>
    <dbReference type="NCBI Taxonomy" id="402596"/>
    <lineage>
        <taxon>Bacteria</taxon>
        <taxon>Bacillati</taxon>
        <taxon>Actinomycetota</taxon>
        <taxon>Actinomycetes</taxon>
        <taxon>Propionibacteriales</taxon>
        <taxon>Nocardioidaceae</taxon>
        <taxon>Nocardioides</taxon>
    </lineage>
</organism>
<dbReference type="RefSeq" id="WP_245734631.1">
    <property type="nucleotide sequence ID" value="NZ_FNRT01000002.1"/>
</dbReference>
<evidence type="ECO:0000256" key="3">
    <source>
        <dbReference type="SAM" id="MobiDB-lite"/>
    </source>
</evidence>
<protein>
    <submittedName>
        <fullName evidence="4">2-C-methyl-D-erythritol 4-phosphate cytidylyltransferase</fullName>
    </submittedName>
</protein>
<dbReference type="SUPFAM" id="SSF53448">
    <property type="entry name" value="Nucleotide-diphospho-sugar transferases"/>
    <property type="match status" value="1"/>
</dbReference>
<dbReference type="AlphaFoldDB" id="A0A1H4S8C6"/>
<dbReference type="Proteomes" id="UP000198742">
    <property type="component" value="Unassembled WGS sequence"/>
</dbReference>
<proteinExistence type="predicted"/>
<keyword evidence="5" id="KW-1185">Reference proteome</keyword>
<dbReference type="InterPro" id="IPR018294">
    <property type="entry name" value="ISPD_synthase_CS"/>
</dbReference>
<sequence length="262" mass="28413">MPLPPSARAAVVMLAAGEGRRSGHHTNKVLLPLAGRGVFTWSIESARRLATVTHTVLVIREEDRETVTATLDREVAGPEVEVVVGGDSRHSSEWQALQALAPMIEADEIDVVVIHDAARPLAVTTMFASVIEAALEHGGAIPVRDQGHLTALGEGDQPPDRVVAVQTPQAFRAQPLLEAYRLAHADGFVGTDTASCMERYTDVPVLCVDGDAGNIKITFPEDLFLAERLLAKADWDLSGRQRHRRESAMSHLRDLIPHGDRP</sequence>
<accession>A0A1H4S8C6</accession>
<dbReference type="EMBL" id="FNRT01000002">
    <property type="protein sequence ID" value="SEC40372.1"/>
    <property type="molecule type" value="Genomic_DNA"/>
</dbReference>
<dbReference type="GO" id="GO:0050518">
    <property type="term" value="F:2-C-methyl-D-erythritol 4-phosphate cytidylyltransferase activity"/>
    <property type="evidence" value="ECO:0007669"/>
    <property type="project" value="TreeGrafter"/>
</dbReference>
<dbReference type="CDD" id="cd02516">
    <property type="entry name" value="CDP-ME_synthetase"/>
    <property type="match status" value="1"/>
</dbReference>
<evidence type="ECO:0000313" key="5">
    <source>
        <dbReference type="Proteomes" id="UP000198742"/>
    </source>
</evidence>
<evidence type="ECO:0000256" key="1">
    <source>
        <dbReference type="ARBA" id="ARBA00022679"/>
    </source>
</evidence>
<dbReference type="InterPro" id="IPR029044">
    <property type="entry name" value="Nucleotide-diphossugar_trans"/>
</dbReference>
<feature type="compositionally biased region" description="Basic and acidic residues" evidence="3">
    <location>
        <begin position="246"/>
        <end position="262"/>
    </location>
</feature>
<keyword evidence="1 4" id="KW-0808">Transferase</keyword>
<evidence type="ECO:0000256" key="2">
    <source>
        <dbReference type="ARBA" id="ARBA00022695"/>
    </source>
</evidence>
<dbReference type="PANTHER" id="PTHR32125">
    <property type="entry name" value="2-C-METHYL-D-ERYTHRITOL 4-PHOSPHATE CYTIDYLYLTRANSFERASE, CHLOROPLASTIC"/>
    <property type="match status" value="1"/>
</dbReference>
<name>A0A1H4S8C6_9ACTN</name>
<dbReference type="GO" id="GO:0008299">
    <property type="term" value="P:isoprenoid biosynthetic process"/>
    <property type="evidence" value="ECO:0007669"/>
    <property type="project" value="InterPro"/>
</dbReference>
<reference evidence="5" key="1">
    <citation type="submission" date="2016-10" db="EMBL/GenBank/DDBJ databases">
        <authorList>
            <person name="Varghese N."/>
            <person name="Submissions S."/>
        </authorList>
    </citation>
    <scope>NUCLEOTIDE SEQUENCE [LARGE SCALE GENOMIC DNA]</scope>
    <source>
        <strain evidence="5">DSM 22017</strain>
    </source>
</reference>
<dbReference type="InterPro" id="IPR050088">
    <property type="entry name" value="IspD/TarI_cytidylyltransf_bact"/>
</dbReference>
<dbReference type="PROSITE" id="PS01295">
    <property type="entry name" value="ISPD"/>
    <property type="match status" value="1"/>
</dbReference>
<dbReference type="Pfam" id="PF01128">
    <property type="entry name" value="IspD"/>
    <property type="match status" value="1"/>
</dbReference>
<gene>
    <name evidence="4" type="ORF">SAMN04489844_2233</name>
</gene>
<keyword evidence="2 4" id="KW-0548">Nucleotidyltransferase</keyword>
<dbReference type="InterPro" id="IPR034683">
    <property type="entry name" value="IspD/TarI"/>
</dbReference>
<feature type="region of interest" description="Disordered" evidence="3">
    <location>
        <begin position="240"/>
        <end position="262"/>
    </location>
</feature>
<evidence type="ECO:0000313" key="4">
    <source>
        <dbReference type="EMBL" id="SEC40372.1"/>
    </source>
</evidence>
<dbReference type="Gene3D" id="3.90.550.10">
    <property type="entry name" value="Spore Coat Polysaccharide Biosynthesis Protein SpsA, Chain A"/>
    <property type="match status" value="1"/>
</dbReference>
<dbReference type="STRING" id="402596.SAMN04489844_2233"/>